<evidence type="ECO:0000256" key="3">
    <source>
        <dbReference type="ARBA" id="ARBA00022723"/>
    </source>
</evidence>
<gene>
    <name evidence="8" type="primary">mobA</name>
    <name evidence="10" type="ordered locus">Ctha_1217</name>
</gene>
<name>B3QYY8_CHLT3</name>
<dbReference type="OrthoDB" id="9788394at2"/>
<dbReference type="Proteomes" id="UP000001208">
    <property type="component" value="Chromosome"/>
</dbReference>
<dbReference type="CDD" id="cd02503">
    <property type="entry name" value="MobA"/>
    <property type="match status" value="1"/>
</dbReference>
<comment type="cofactor">
    <cofactor evidence="8">
        <name>Mg(2+)</name>
        <dbReference type="ChEBI" id="CHEBI:18420"/>
    </cofactor>
</comment>
<dbReference type="GO" id="GO:0046872">
    <property type="term" value="F:metal ion binding"/>
    <property type="evidence" value="ECO:0007669"/>
    <property type="project" value="UniProtKB-KW"/>
</dbReference>
<evidence type="ECO:0000256" key="4">
    <source>
        <dbReference type="ARBA" id="ARBA00022741"/>
    </source>
</evidence>
<accession>B3QYY8</accession>
<keyword evidence="11" id="KW-1185">Reference proteome</keyword>
<keyword evidence="6 8" id="KW-0342">GTP-binding</keyword>
<evidence type="ECO:0000256" key="6">
    <source>
        <dbReference type="ARBA" id="ARBA00023134"/>
    </source>
</evidence>
<evidence type="ECO:0000256" key="8">
    <source>
        <dbReference type="HAMAP-Rule" id="MF_00316"/>
    </source>
</evidence>
<comment type="caution">
    <text evidence="8">Lacks conserved residue(s) required for the propagation of feature annotation.</text>
</comment>
<keyword evidence="4 8" id="KW-0547">Nucleotide-binding</keyword>
<keyword evidence="2 8" id="KW-0808">Transferase</keyword>
<dbReference type="RefSeq" id="WP_012499765.1">
    <property type="nucleotide sequence ID" value="NC_011026.1"/>
</dbReference>
<dbReference type="InterPro" id="IPR025877">
    <property type="entry name" value="MobA-like_NTP_Trfase"/>
</dbReference>
<dbReference type="SUPFAM" id="SSF53448">
    <property type="entry name" value="Nucleotide-diphospho-sugar transferases"/>
    <property type="match status" value="1"/>
</dbReference>
<dbReference type="Pfam" id="PF12804">
    <property type="entry name" value="NTP_transf_3"/>
    <property type="match status" value="1"/>
</dbReference>
<evidence type="ECO:0000259" key="9">
    <source>
        <dbReference type="Pfam" id="PF12804"/>
    </source>
</evidence>
<evidence type="ECO:0000256" key="7">
    <source>
        <dbReference type="ARBA" id="ARBA00023150"/>
    </source>
</evidence>
<comment type="catalytic activity">
    <reaction evidence="8">
        <text>Mo-molybdopterin + GTP + H(+) = Mo-molybdopterin guanine dinucleotide + diphosphate</text>
        <dbReference type="Rhea" id="RHEA:34243"/>
        <dbReference type="ChEBI" id="CHEBI:15378"/>
        <dbReference type="ChEBI" id="CHEBI:33019"/>
        <dbReference type="ChEBI" id="CHEBI:37565"/>
        <dbReference type="ChEBI" id="CHEBI:71302"/>
        <dbReference type="ChEBI" id="CHEBI:71310"/>
        <dbReference type="EC" id="2.7.7.77"/>
    </reaction>
</comment>
<dbReference type="HAMAP" id="MF_00316">
    <property type="entry name" value="MobA"/>
    <property type="match status" value="1"/>
</dbReference>
<keyword evidence="5 8" id="KW-0460">Magnesium</keyword>
<comment type="function">
    <text evidence="8">Transfers a GMP moiety from GTP to Mo-molybdopterin (Mo-MPT) cofactor (Moco or molybdenum cofactor) to form Mo-molybdopterin guanine dinucleotide (Mo-MGD) cofactor.</text>
</comment>
<keyword evidence="1 8" id="KW-0963">Cytoplasm</keyword>
<proteinExistence type="inferred from homology"/>
<dbReference type="GO" id="GO:0005525">
    <property type="term" value="F:GTP binding"/>
    <property type="evidence" value="ECO:0007669"/>
    <property type="project" value="UniProtKB-UniRule"/>
</dbReference>
<dbReference type="GO" id="GO:0005737">
    <property type="term" value="C:cytoplasm"/>
    <property type="evidence" value="ECO:0007669"/>
    <property type="project" value="UniProtKB-SubCell"/>
</dbReference>
<organism evidence="10 11">
    <name type="scientific">Chloroherpeton thalassium (strain ATCC 35110 / GB-78)</name>
    <dbReference type="NCBI Taxonomy" id="517418"/>
    <lineage>
        <taxon>Bacteria</taxon>
        <taxon>Pseudomonadati</taxon>
        <taxon>Chlorobiota</taxon>
        <taxon>Chlorobiia</taxon>
        <taxon>Chlorobiales</taxon>
        <taxon>Chloroherpetonaceae</taxon>
        <taxon>Chloroherpeton</taxon>
    </lineage>
</organism>
<dbReference type="EC" id="2.7.7.77" evidence="8"/>
<protein>
    <recommendedName>
        <fullName evidence="8">Probable molybdenum cofactor guanylyltransferase</fullName>
        <shortName evidence="8">MoCo guanylyltransferase</shortName>
        <ecNumber evidence="8">2.7.7.77</ecNumber>
    </recommendedName>
    <alternativeName>
        <fullName evidence="8">GTP:molybdopterin guanylyltransferase</fullName>
    </alternativeName>
    <alternativeName>
        <fullName evidence="8">Mo-MPT guanylyltransferase</fullName>
    </alternativeName>
    <alternativeName>
        <fullName evidence="8">Molybdopterin guanylyltransferase</fullName>
    </alternativeName>
    <alternativeName>
        <fullName evidence="8">Molybdopterin-guanine dinucleotide synthase</fullName>
        <shortName evidence="8">MGD synthase</shortName>
    </alternativeName>
</protein>
<comment type="similarity">
    <text evidence="8">Belongs to the MobA family.</text>
</comment>
<evidence type="ECO:0000313" key="11">
    <source>
        <dbReference type="Proteomes" id="UP000001208"/>
    </source>
</evidence>
<dbReference type="GO" id="GO:0061603">
    <property type="term" value="F:molybdenum cofactor guanylyltransferase activity"/>
    <property type="evidence" value="ECO:0007669"/>
    <property type="project" value="UniProtKB-EC"/>
</dbReference>
<evidence type="ECO:0000256" key="5">
    <source>
        <dbReference type="ARBA" id="ARBA00022842"/>
    </source>
</evidence>
<feature type="binding site" evidence="8">
    <location>
        <begin position="6"/>
        <end position="8"/>
    </location>
    <ligand>
        <name>GTP</name>
        <dbReference type="ChEBI" id="CHEBI:37565"/>
    </ligand>
</feature>
<dbReference type="eggNOG" id="COG0746">
    <property type="taxonomic scope" value="Bacteria"/>
</dbReference>
<dbReference type="InterPro" id="IPR029044">
    <property type="entry name" value="Nucleotide-diphossugar_trans"/>
</dbReference>
<feature type="domain" description="MobA-like NTP transferase" evidence="9">
    <location>
        <begin position="3"/>
        <end position="146"/>
    </location>
</feature>
<feature type="binding site" evidence="8">
    <location>
        <position position="18"/>
    </location>
    <ligand>
        <name>GTP</name>
        <dbReference type="ChEBI" id="CHEBI:37565"/>
    </ligand>
</feature>
<dbReference type="Gene3D" id="3.90.550.10">
    <property type="entry name" value="Spore Coat Polysaccharide Biosynthesis Protein SpsA, Chain A"/>
    <property type="match status" value="1"/>
</dbReference>
<sequence length="183" mass="20547">MNAFILTGGMSRRFGSDKALAQIHGTSFTEHLFEMLSREFEQVAVVGKVRHFPNLAFVADNCSAQCPLVGIYSGLTSSVAEWNFFLSVDLPLMRTEVIHALKHQIAESLQIIVPKAGERVHPLCGFYHRSLCAPIEHALHEHRYRMMDFIASASAKTVPLNDFESAFFNVNTADAYQQLSRFI</sequence>
<dbReference type="PANTHER" id="PTHR19136:SF81">
    <property type="entry name" value="MOLYBDENUM COFACTOR GUANYLYLTRANSFERASE"/>
    <property type="match status" value="1"/>
</dbReference>
<feature type="binding site" evidence="8">
    <location>
        <position position="89"/>
    </location>
    <ligand>
        <name>GTP</name>
        <dbReference type="ChEBI" id="CHEBI:37565"/>
    </ligand>
</feature>
<dbReference type="GO" id="GO:0006777">
    <property type="term" value="P:Mo-molybdopterin cofactor biosynthetic process"/>
    <property type="evidence" value="ECO:0007669"/>
    <property type="project" value="UniProtKB-KW"/>
</dbReference>
<evidence type="ECO:0000256" key="1">
    <source>
        <dbReference type="ARBA" id="ARBA00022490"/>
    </source>
</evidence>
<feature type="binding site" evidence="8">
    <location>
        <position position="60"/>
    </location>
    <ligand>
        <name>GTP</name>
        <dbReference type="ChEBI" id="CHEBI:37565"/>
    </ligand>
</feature>
<dbReference type="STRING" id="517418.Ctha_1217"/>
<dbReference type="PANTHER" id="PTHR19136">
    <property type="entry name" value="MOLYBDENUM COFACTOR GUANYLYLTRANSFERASE"/>
    <property type="match status" value="1"/>
</dbReference>
<dbReference type="InterPro" id="IPR013482">
    <property type="entry name" value="Molybde_CF_guanTrfase"/>
</dbReference>
<keyword evidence="3 8" id="KW-0479">Metal-binding</keyword>
<comment type="subcellular location">
    <subcellularLocation>
        <location evidence="8">Cytoplasm</location>
    </subcellularLocation>
</comment>
<feature type="binding site" evidence="8">
    <location>
        <position position="89"/>
    </location>
    <ligand>
        <name>Mg(2+)</name>
        <dbReference type="ChEBI" id="CHEBI:18420"/>
    </ligand>
</feature>
<dbReference type="KEGG" id="cts:Ctha_1217"/>
<dbReference type="AlphaFoldDB" id="B3QYY8"/>
<evidence type="ECO:0000256" key="2">
    <source>
        <dbReference type="ARBA" id="ARBA00022679"/>
    </source>
</evidence>
<evidence type="ECO:0000313" key="10">
    <source>
        <dbReference type="EMBL" id="ACF13681.1"/>
    </source>
</evidence>
<dbReference type="HOGENOM" id="CLU_055597_2_0_10"/>
<reference evidence="10 11" key="1">
    <citation type="submission" date="2008-06" db="EMBL/GenBank/DDBJ databases">
        <title>Complete sequence of Chloroherpeton thalassium ATCC 35110.</title>
        <authorList>
            <consortium name="US DOE Joint Genome Institute"/>
            <person name="Lucas S."/>
            <person name="Copeland A."/>
            <person name="Lapidus A."/>
            <person name="Glavina del Rio T."/>
            <person name="Dalin E."/>
            <person name="Tice H."/>
            <person name="Bruce D."/>
            <person name="Goodwin L."/>
            <person name="Pitluck S."/>
            <person name="Schmutz J."/>
            <person name="Larimer F."/>
            <person name="Land M."/>
            <person name="Hauser L."/>
            <person name="Kyrpides N."/>
            <person name="Mikhailova N."/>
            <person name="Liu Z."/>
            <person name="Li T."/>
            <person name="Zhao F."/>
            <person name="Overmann J."/>
            <person name="Bryant D.A."/>
            <person name="Richardson P."/>
        </authorList>
    </citation>
    <scope>NUCLEOTIDE SEQUENCE [LARGE SCALE GENOMIC DNA]</scope>
    <source>
        <strain evidence="11">ATCC 35110 / GB-78</strain>
    </source>
</reference>
<keyword evidence="7 8" id="KW-0501">Molybdenum cofactor biosynthesis</keyword>
<dbReference type="EMBL" id="CP001100">
    <property type="protein sequence ID" value="ACF13681.1"/>
    <property type="molecule type" value="Genomic_DNA"/>
</dbReference>
<comment type="domain">
    <text evidence="8">The N-terminal domain determines nucleotide recognition and specific binding, while the C-terminal domain determines the specific binding to the target protein.</text>
</comment>